<evidence type="ECO:0000256" key="1">
    <source>
        <dbReference type="SAM" id="MobiDB-lite"/>
    </source>
</evidence>
<reference evidence="2 3" key="1">
    <citation type="journal article" date="2015" name="Fungal Genet. Biol.">
        <title>Evolution of novel wood decay mechanisms in Agaricales revealed by the genome sequences of Fistulina hepatica and Cylindrobasidium torrendii.</title>
        <authorList>
            <person name="Floudas D."/>
            <person name="Held B.W."/>
            <person name="Riley R."/>
            <person name="Nagy L.G."/>
            <person name="Koehler G."/>
            <person name="Ransdell A.S."/>
            <person name="Younus H."/>
            <person name="Chow J."/>
            <person name="Chiniquy J."/>
            <person name="Lipzen A."/>
            <person name="Tritt A."/>
            <person name="Sun H."/>
            <person name="Haridas S."/>
            <person name="LaButti K."/>
            <person name="Ohm R.A."/>
            <person name="Kues U."/>
            <person name="Blanchette R.A."/>
            <person name="Grigoriev I.V."/>
            <person name="Minto R.E."/>
            <person name="Hibbett D.S."/>
        </authorList>
    </citation>
    <scope>NUCLEOTIDE SEQUENCE [LARGE SCALE GENOMIC DNA]</scope>
    <source>
        <strain evidence="2 3">FP15055 ss-10</strain>
    </source>
</reference>
<evidence type="ECO:0000313" key="2">
    <source>
        <dbReference type="EMBL" id="KIY70396.1"/>
    </source>
</evidence>
<name>A0A0D7BLB2_9AGAR</name>
<sequence length="211" mass="24606">MHSRSPRADGVQRLLDPSYYSTQTVYHQQQPRVYVDRKGVMHDPDYRHFPVVSSYNSTSTATSDDDDERAGFYADPFSFQSRRRSTSLTPPSTSFYSSSACTTPPDESPFDDPLPSEKQRTSVRQAFRRRRDRRRASLDSNIPERTVVEQEEYSEYEEDEEDEPEDDVDANLDDQTPTCGQALKRQWQSITFSLSFHAFRARRRLRRVLSQ</sequence>
<feature type="region of interest" description="Disordered" evidence="1">
    <location>
        <begin position="1"/>
        <end position="30"/>
    </location>
</feature>
<dbReference type="STRING" id="1314674.A0A0D7BLB2"/>
<keyword evidence="3" id="KW-1185">Reference proteome</keyword>
<feature type="compositionally biased region" description="Polar residues" evidence="1">
    <location>
        <begin position="19"/>
        <end position="30"/>
    </location>
</feature>
<accession>A0A0D7BLB2</accession>
<dbReference type="Proteomes" id="UP000054007">
    <property type="component" value="Unassembled WGS sequence"/>
</dbReference>
<feature type="compositionally biased region" description="Low complexity" evidence="1">
    <location>
        <begin position="86"/>
        <end position="99"/>
    </location>
</feature>
<feature type="compositionally biased region" description="Acidic residues" evidence="1">
    <location>
        <begin position="149"/>
        <end position="172"/>
    </location>
</feature>
<feature type="region of interest" description="Disordered" evidence="1">
    <location>
        <begin position="49"/>
        <end position="176"/>
    </location>
</feature>
<organism evidence="2 3">
    <name type="scientific">Cylindrobasidium torrendii FP15055 ss-10</name>
    <dbReference type="NCBI Taxonomy" id="1314674"/>
    <lineage>
        <taxon>Eukaryota</taxon>
        <taxon>Fungi</taxon>
        <taxon>Dikarya</taxon>
        <taxon>Basidiomycota</taxon>
        <taxon>Agaricomycotina</taxon>
        <taxon>Agaricomycetes</taxon>
        <taxon>Agaricomycetidae</taxon>
        <taxon>Agaricales</taxon>
        <taxon>Marasmiineae</taxon>
        <taxon>Physalacriaceae</taxon>
        <taxon>Cylindrobasidium</taxon>
    </lineage>
</organism>
<dbReference type="AlphaFoldDB" id="A0A0D7BLB2"/>
<gene>
    <name evidence="2" type="ORF">CYLTODRAFT_419753</name>
</gene>
<proteinExistence type="predicted"/>
<dbReference type="EMBL" id="KN880468">
    <property type="protein sequence ID" value="KIY70396.1"/>
    <property type="molecule type" value="Genomic_DNA"/>
</dbReference>
<feature type="compositionally biased region" description="Low complexity" evidence="1">
    <location>
        <begin position="53"/>
        <end position="62"/>
    </location>
</feature>
<protein>
    <submittedName>
        <fullName evidence="2">Uncharacterized protein</fullName>
    </submittedName>
</protein>
<dbReference type="OrthoDB" id="3021720at2759"/>
<evidence type="ECO:0000313" key="3">
    <source>
        <dbReference type="Proteomes" id="UP000054007"/>
    </source>
</evidence>